<accession>X1Q1J8</accession>
<comment type="caution">
    <text evidence="1">The sequence shown here is derived from an EMBL/GenBank/DDBJ whole genome shotgun (WGS) entry which is preliminary data.</text>
</comment>
<dbReference type="EMBL" id="BARV01044686">
    <property type="protein sequence ID" value="GAI62422.1"/>
    <property type="molecule type" value="Genomic_DNA"/>
</dbReference>
<gene>
    <name evidence="1" type="ORF">S06H3_65969</name>
</gene>
<dbReference type="AlphaFoldDB" id="X1Q1J8"/>
<evidence type="ECO:0000313" key="1">
    <source>
        <dbReference type="EMBL" id="GAI62422.1"/>
    </source>
</evidence>
<reference evidence="1" key="1">
    <citation type="journal article" date="2014" name="Front. Microbiol.">
        <title>High frequency of phylogenetically diverse reductive dehalogenase-homologous genes in deep subseafloor sedimentary metagenomes.</title>
        <authorList>
            <person name="Kawai M."/>
            <person name="Futagami T."/>
            <person name="Toyoda A."/>
            <person name="Takaki Y."/>
            <person name="Nishi S."/>
            <person name="Hori S."/>
            <person name="Arai W."/>
            <person name="Tsubouchi T."/>
            <person name="Morono Y."/>
            <person name="Uchiyama I."/>
            <person name="Ito T."/>
            <person name="Fujiyama A."/>
            <person name="Inagaki F."/>
            <person name="Takami H."/>
        </authorList>
    </citation>
    <scope>NUCLEOTIDE SEQUENCE</scope>
    <source>
        <strain evidence="1">Expedition CK06-06</strain>
    </source>
</reference>
<sequence>DGRVRFNIETTSKGGNAPDEHYINKFKVPEGDDSIYMVNLNKMQTLGCFFNNLGNTYNDIGNNSNSPLSHLCQDFG</sequence>
<proteinExistence type="predicted"/>
<name>X1Q1J8_9ZZZZ</name>
<organism evidence="1">
    <name type="scientific">marine sediment metagenome</name>
    <dbReference type="NCBI Taxonomy" id="412755"/>
    <lineage>
        <taxon>unclassified sequences</taxon>
        <taxon>metagenomes</taxon>
        <taxon>ecological metagenomes</taxon>
    </lineage>
</organism>
<protein>
    <submittedName>
        <fullName evidence="1">Uncharacterized protein</fullName>
    </submittedName>
</protein>
<feature type="non-terminal residue" evidence="1">
    <location>
        <position position="1"/>
    </location>
</feature>